<evidence type="ECO:0000313" key="1">
    <source>
        <dbReference type="EMBL" id="EFO20151.1"/>
    </source>
</evidence>
<dbReference type="OrthoDB" id="5857519at2759"/>
<dbReference type="EMBL" id="JH712278">
    <property type="protein sequence ID" value="EFO20151.1"/>
    <property type="molecule type" value="Genomic_DNA"/>
</dbReference>
<sequence>FTEVLRLVSNSVENLQQLPCTLDGMIDGEYVNHNNLVNEAKKLLTMCTNIQQKIMNAESISTTESNYANNGIEPILSTDDRIINTSDLNSEQQQ</sequence>
<feature type="non-terminal residue" evidence="1">
    <location>
        <position position="1"/>
    </location>
</feature>
<dbReference type="RefSeq" id="XP_003143919.1">
    <property type="nucleotide sequence ID" value="XM_003143871.1"/>
</dbReference>
<gene>
    <name evidence="1" type="ORF">LOAG_08339</name>
</gene>
<dbReference type="CTD" id="9945766"/>
<accession>A0A1S0TUQ1</accession>
<dbReference type="InParanoid" id="A0A1S0TUQ1"/>
<dbReference type="KEGG" id="loa:LOAG_08339"/>
<dbReference type="GeneID" id="9945766"/>
<dbReference type="AlphaFoldDB" id="A0A1S0TUQ1"/>
<organism evidence="1">
    <name type="scientific">Loa loa</name>
    <name type="common">Eye worm</name>
    <name type="synonym">Filaria loa</name>
    <dbReference type="NCBI Taxonomy" id="7209"/>
    <lineage>
        <taxon>Eukaryota</taxon>
        <taxon>Metazoa</taxon>
        <taxon>Ecdysozoa</taxon>
        <taxon>Nematoda</taxon>
        <taxon>Chromadorea</taxon>
        <taxon>Rhabditida</taxon>
        <taxon>Spirurina</taxon>
        <taxon>Spiruromorpha</taxon>
        <taxon>Filarioidea</taxon>
        <taxon>Onchocercidae</taxon>
        <taxon>Loa</taxon>
    </lineage>
</organism>
<protein>
    <submittedName>
        <fullName evidence="1">Uncharacterized protein</fullName>
    </submittedName>
</protein>
<proteinExistence type="predicted"/>
<reference evidence="1" key="1">
    <citation type="submission" date="2012-04" db="EMBL/GenBank/DDBJ databases">
        <title>The Genome Sequence of Loa loa.</title>
        <authorList>
            <consortium name="The Broad Institute Genome Sequencing Platform"/>
            <consortium name="Broad Institute Genome Sequencing Center for Infectious Disease"/>
            <person name="Nutman T.B."/>
            <person name="Fink D.L."/>
            <person name="Russ C."/>
            <person name="Young S."/>
            <person name="Zeng Q."/>
            <person name="Gargeya S."/>
            <person name="Alvarado L."/>
            <person name="Berlin A."/>
            <person name="Chapman S.B."/>
            <person name="Chen Z."/>
            <person name="Freedman E."/>
            <person name="Gellesch M."/>
            <person name="Goldberg J."/>
            <person name="Griggs A."/>
            <person name="Gujja S."/>
            <person name="Heilman E.R."/>
            <person name="Heiman D."/>
            <person name="Howarth C."/>
            <person name="Mehta T."/>
            <person name="Neiman D."/>
            <person name="Pearson M."/>
            <person name="Roberts A."/>
            <person name="Saif S."/>
            <person name="Shea T."/>
            <person name="Shenoy N."/>
            <person name="Sisk P."/>
            <person name="Stolte C."/>
            <person name="Sykes S."/>
            <person name="White J."/>
            <person name="Yandava C."/>
            <person name="Haas B."/>
            <person name="Henn M.R."/>
            <person name="Nusbaum C."/>
            <person name="Birren B."/>
        </authorList>
    </citation>
    <scope>NUCLEOTIDE SEQUENCE [LARGE SCALE GENOMIC DNA]</scope>
</reference>
<name>A0A1S0TUQ1_LOALO</name>